<dbReference type="AlphaFoldDB" id="A0A0B0ND75"/>
<keyword evidence="2" id="KW-1185">Reference proteome</keyword>
<gene>
    <name evidence="1" type="ORF">F383_17520</name>
</gene>
<dbReference type="Proteomes" id="UP000032142">
    <property type="component" value="Unassembled WGS sequence"/>
</dbReference>
<proteinExistence type="predicted"/>
<sequence>MAKYQITLNKYKATHLVKFIMIHIPK</sequence>
<evidence type="ECO:0000313" key="1">
    <source>
        <dbReference type="EMBL" id="KHG12498.1"/>
    </source>
</evidence>
<dbReference type="EMBL" id="KN397779">
    <property type="protein sequence ID" value="KHG12498.1"/>
    <property type="molecule type" value="Genomic_DNA"/>
</dbReference>
<accession>A0A0B0ND75</accession>
<reference evidence="2" key="1">
    <citation type="submission" date="2014-09" db="EMBL/GenBank/DDBJ databases">
        <authorList>
            <person name="Mudge J."/>
            <person name="Ramaraj T."/>
            <person name="Lindquist I.E."/>
            <person name="Bharti A.K."/>
            <person name="Sundararajan A."/>
            <person name="Cameron C.T."/>
            <person name="Woodward J.E."/>
            <person name="May G.D."/>
            <person name="Brubaker C."/>
            <person name="Broadhvest J."/>
            <person name="Wilkins T.A."/>
        </authorList>
    </citation>
    <scope>NUCLEOTIDE SEQUENCE</scope>
    <source>
        <strain evidence="2">cv. AKA8401</strain>
    </source>
</reference>
<organism evidence="1 2">
    <name type="scientific">Gossypium arboreum</name>
    <name type="common">Tree cotton</name>
    <name type="synonym">Gossypium nanking</name>
    <dbReference type="NCBI Taxonomy" id="29729"/>
    <lineage>
        <taxon>Eukaryota</taxon>
        <taxon>Viridiplantae</taxon>
        <taxon>Streptophyta</taxon>
        <taxon>Embryophyta</taxon>
        <taxon>Tracheophyta</taxon>
        <taxon>Spermatophyta</taxon>
        <taxon>Magnoliopsida</taxon>
        <taxon>eudicotyledons</taxon>
        <taxon>Gunneridae</taxon>
        <taxon>Pentapetalae</taxon>
        <taxon>rosids</taxon>
        <taxon>malvids</taxon>
        <taxon>Malvales</taxon>
        <taxon>Malvaceae</taxon>
        <taxon>Malvoideae</taxon>
        <taxon>Gossypium</taxon>
    </lineage>
</organism>
<protein>
    <submittedName>
        <fullName evidence="1">Uncharacterized protein</fullName>
    </submittedName>
</protein>
<evidence type="ECO:0000313" key="2">
    <source>
        <dbReference type="Proteomes" id="UP000032142"/>
    </source>
</evidence>
<name>A0A0B0ND75_GOSAR</name>